<dbReference type="Proteomes" id="UP000655420">
    <property type="component" value="Unassembled WGS sequence"/>
</dbReference>
<dbReference type="Pfam" id="PF13469">
    <property type="entry name" value="Sulfotransfer_3"/>
    <property type="match status" value="1"/>
</dbReference>
<dbReference type="InterPro" id="IPR027417">
    <property type="entry name" value="P-loop_NTPase"/>
</dbReference>
<sequence>MAHPLSGADLGTLRRVFRDGGRPDRLGSAAAIWGAALTRWPASAIERALIARRLPRVEDMPPPVFILGHWRSGTTHLYNLMSLGDWGYVPPVAVGLPHDMFGLARLLRPMLERQLPETRFIDNIPVTPTSPQEDEIAIANMSPLSFYHGIYFPRAFDRLVDRGLFFDGCDAAEIDAWAERFTYFMRKLALDQGKPLLIKNPVYTARPAMLRRLFPGAKFIHIHRNPHEVFLSMRNFYDKLLAVMALQDIPADLDIDATILRVYERIMASFAAETAGWTAPDFVELPYAWLDADPLGALEEIYAGLELPGFEALAARARSYLAGIEGYRKNSFKGDAETVAKVEHALGHWLERWDYGRPAGAEHLT</sequence>
<dbReference type="SUPFAM" id="SSF52540">
    <property type="entry name" value="P-loop containing nucleoside triphosphate hydrolases"/>
    <property type="match status" value="1"/>
</dbReference>
<keyword evidence="2" id="KW-1185">Reference proteome</keyword>
<comment type="caution">
    <text evidence="1">The sequence shown here is derived from an EMBL/GenBank/DDBJ whole genome shotgun (WGS) entry which is preliminary data.</text>
</comment>
<dbReference type="EMBL" id="JAEHHL010000001">
    <property type="protein sequence ID" value="MBK0397743.1"/>
    <property type="molecule type" value="Genomic_DNA"/>
</dbReference>
<dbReference type="AlphaFoldDB" id="A0A8J7M3Z5"/>
<proteinExistence type="predicted"/>
<dbReference type="RefSeq" id="WP_200605818.1">
    <property type="nucleotide sequence ID" value="NZ_JAEHHL010000001.1"/>
</dbReference>
<dbReference type="PANTHER" id="PTHR36451:SF1">
    <property type="entry name" value="OMEGA-HYDROXY-BETA-DIHYDROMENAQUINONE-9 SULFOTRANSFERASE STF3"/>
    <property type="match status" value="1"/>
</dbReference>
<dbReference type="Gene3D" id="3.40.50.300">
    <property type="entry name" value="P-loop containing nucleotide triphosphate hydrolases"/>
    <property type="match status" value="1"/>
</dbReference>
<dbReference type="PANTHER" id="PTHR36451">
    <property type="entry name" value="PAPS-DEPENDENT SULFOTRANSFERASE STF3"/>
    <property type="match status" value="1"/>
</dbReference>
<gene>
    <name evidence="1" type="ORF">H0I76_00935</name>
</gene>
<reference evidence="1" key="1">
    <citation type="submission" date="2020-12" db="EMBL/GenBank/DDBJ databases">
        <title>Bacterial taxonomy.</title>
        <authorList>
            <person name="Pan X."/>
        </authorList>
    </citation>
    <scope>NUCLEOTIDE SEQUENCE</scope>
    <source>
        <strain evidence="1">M0105</strain>
    </source>
</reference>
<accession>A0A8J7M3Z5</accession>
<organism evidence="1 2">
    <name type="scientific">Thermohalobaculum xanthum</name>
    <dbReference type="NCBI Taxonomy" id="2753746"/>
    <lineage>
        <taxon>Bacteria</taxon>
        <taxon>Pseudomonadati</taxon>
        <taxon>Pseudomonadota</taxon>
        <taxon>Alphaproteobacteria</taxon>
        <taxon>Rhodobacterales</taxon>
        <taxon>Paracoccaceae</taxon>
        <taxon>Thermohalobaculum</taxon>
    </lineage>
</organism>
<evidence type="ECO:0000313" key="2">
    <source>
        <dbReference type="Proteomes" id="UP000655420"/>
    </source>
</evidence>
<evidence type="ECO:0000313" key="1">
    <source>
        <dbReference type="EMBL" id="MBK0397743.1"/>
    </source>
</evidence>
<protein>
    <submittedName>
        <fullName evidence="1">Sulfotransferase</fullName>
    </submittedName>
</protein>
<dbReference type="InterPro" id="IPR052736">
    <property type="entry name" value="Stf3_sulfotransferase"/>
</dbReference>
<name>A0A8J7M3Z5_9RHOB</name>